<protein>
    <recommendedName>
        <fullName evidence="6 8">3-dehydroquinate dehydratase</fullName>
        <shortName evidence="8">3-dehydroquinase</shortName>
        <ecNumber evidence="6 8">4.2.1.10</ecNumber>
    </recommendedName>
    <alternativeName>
        <fullName evidence="8">Type II DHQase</fullName>
    </alternativeName>
</protein>
<accession>E6W1L4</accession>
<evidence type="ECO:0000256" key="10">
    <source>
        <dbReference type="PIRSR" id="PIRSR001399-2"/>
    </source>
</evidence>
<dbReference type="RefSeq" id="WP_013506443.1">
    <property type="nucleotide sequence ID" value="NC_014836.1"/>
</dbReference>
<feature type="binding site" evidence="8 10">
    <location>
        <position position="86"/>
    </location>
    <ligand>
        <name>substrate</name>
    </ligand>
</feature>
<feature type="binding site" evidence="8 10">
    <location>
        <position position="73"/>
    </location>
    <ligand>
        <name>substrate</name>
    </ligand>
</feature>
<evidence type="ECO:0000256" key="5">
    <source>
        <dbReference type="ARBA" id="ARBA00011193"/>
    </source>
</evidence>
<dbReference type="NCBIfam" id="NF003806">
    <property type="entry name" value="PRK05395.1-3"/>
    <property type="match status" value="1"/>
</dbReference>
<feature type="active site" description="Proton donor" evidence="8 9">
    <location>
        <position position="99"/>
    </location>
</feature>
<comment type="function">
    <text evidence="2 8">Catalyzes a trans-dehydration via an enolate intermediate.</text>
</comment>
<dbReference type="KEGG" id="din:Selin_1836"/>
<comment type="similarity">
    <text evidence="4 8">Belongs to the type-II 3-dehydroquinase family.</text>
</comment>
<evidence type="ECO:0000256" key="6">
    <source>
        <dbReference type="ARBA" id="ARBA00012060"/>
    </source>
</evidence>
<evidence type="ECO:0000256" key="1">
    <source>
        <dbReference type="ARBA" id="ARBA00001864"/>
    </source>
</evidence>
<feature type="binding site" evidence="8 10">
    <location>
        <position position="79"/>
    </location>
    <ligand>
        <name>substrate</name>
    </ligand>
</feature>
<dbReference type="AlphaFoldDB" id="E6W1L4"/>
<dbReference type="NCBIfam" id="NF003805">
    <property type="entry name" value="PRK05395.1-2"/>
    <property type="match status" value="1"/>
</dbReference>
<evidence type="ECO:0000313" key="12">
    <source>
        <dbReference type="EMBL" id="ADU66563.1"/>
    </source>
</evidence>
<dbReference type="Proteomes" id="UP000002572">
    <property type="component" value="Chromosome"/>
</dbReference>
<dbReference type="InterPro" id="IPR036441">
    <property type="entry name" value="DHquinase_II_sf"/>
</dbReference>
<feature type="site" description="Transition state stabilizer" evidence="8 11">
    <location>
        <position position="17"/>
    </location>
</feature>
<dbReference type="GO" id="GO:0009073">
    <property type="term" value="P:aromatic amino acid family biosynthetic process"/>
    <property type="evidence" value="ECO:0007669"/>
    <property type="project" value="UniProtKB-KW"/>
</dbReference>
<evidence type="ECO:0000256" key="4">
    <source>
        <dbReference type="ARBA" id="ARBA00011037"/>
    </source>
</evidence>
<sequence length="144" mass="15608">MHIAVIHGPNLNMLGIREPQTYGTMTIADINAMIATKASELGISTQCFQSNHEGELIDFIHRQHGTADAIIINPGGLTHTSVALRDALLSVSIPYVEVHLSNVYSREPFRHHSYLSDKAKAVISGAGHRGYLYALDALSATQSS</sequence>
<dbReference type="GO" id="GO:0009423">
    <property type="term" value="P:chorismate biosynthetic process"/>
    <property type="evidence" value="ECO:0007669"/>
    <property type="project" value="UniProtKB-UniRule"/>
</dbReference>
<dbReference type="HOGENOM" id="CLU_090968_1_0_0"/>
<dbReference type="PANTHER" id="PTHR21272">
    <property type="entry name" value="CATABOLIC 3-DEHYDROQUINASE"/>
    <property type="match status" value="1"/>
</dbReference>
<evidence type="ECO:0000256" key="8">
    <source>
        <dbReference type="HAMAP-Rule" id="MF_00169"/>
    </source>
</evidence>
<dbReference type="GO" id="GO:0019631">
    <property type="term" value="P:quinate catabolic process"/>
    <property type="evidence" value="ECO:0007669"/>
    <property type="project" value="TreeGrafter"/>
</dbReference>
<evidence type="ECO:0000313" key="13">
    <source>
        <dbReference type="Proteomes" id="UP000002572"/>
    </source>
</evidence>
<dbReference type="GO" id="GO:0003855">
    <property type="term" value="F:3-dehydroquinate dehydratase activity"/>
    <property type="evidence" value="ECO:0007669"/>
    <property type="project" value="UniProtKB-UniRule"/>
</dbReference>
<comment type="subunit">
    <text evidence="5 8">Homododecamer.</text>
</comment>
<dbReference type="HAMAP" id="MF_00169">
    <property type="entry name" value="AroQ"/>
    <property type="match status" value="1"/>
</dbReference>
<dbReference type="STRING" id="653733.Selin_1836"/>
<dbReference type="EC" id="4.2.1.10" evidence="6 8"/>
<dbReference type="PIRSF" id="PIRSF001399">
    <property type="entry name" value="DHquinase_II"/>
    <property type="match status" value="1"/>
</dbReference>
<proteinExistence type="inferred from homology"/>
<dbReference type="UniPathway" id="UPA00053">
    <property type="reaction ID" value="UER00086"/>
</dbReference>
<keyword evidence="8" id="KW-0028">Amino-acid biosynthesis</keyword>
<comment type="catalytic activity">
    <reaction evidence="1 8">
        <text>3-dehydroquinate = 3-dehydroshikimate + H2O</text>
        <dbReference type="Rhea" id="RHEA:21096"/>
        <dbReference type="ChEBI" id="CHEBI:15377"/>
        <dbReference type="ChEBI" id="CHEBI:16630"/>
        <dbReference type="ChEBI" id="CHEBI:32364"/>
        <dbReference type="EC" id="4.2.1.10"/>
    </reaction>
</comment>
<dbReference type="EMBL" id="CP002432">
    <property type="protein sequence ID" value="ADU66563.1"/>
    <property type="molecule type" value="Genomic_DNA"/>
</dbReference>
<evidence type="ECO:0000256" key="11">
    <source>
        <dbReference type="PIRSR" id="PIRSR001399-3"/>
    </source>
</evidence>
<keyword evidence="13" id="KW-1185">Reference proteome</keyword>
<dbReference type="OrthoDB" id="9790793at2"/>
<evidence type="ECO:0000256" key="3">
    <source>
        <dbReference type="ARBA" id="ARBA00004902"/>
    </source>
</evidence>
<feature type="active site" description="Proton acceptor" evidence="8 9">
    <location>
        <position position="22"/>
    </location>
</feature>
<dbReference type="PANTHER" id="PTHR21272:SF3">
    <property type="entry name" value="CATABOLIC 3-DEHYDROQUINASE"/>
    <property type="match status" value="1"/>
</dbReference>
<dbReference type="SUPFAM" id="SSF52304">
    <property type="entry name" value="Type II 3-dehydroquinate dehydratase"/>
    <property type="match status" value="1"/>
</dbReference>
<evidence type="ECO:0000256" key="9">
    <source>
        <dbReference type="PIRSR" id="PIRSR001399-1"/>
    </source>
</evidence>
<reference evidence="12 13" key="1">
    <citation type="submission" date="2010-12" db="EMBL/GenBank/DDBJ databases">
        <title>Complete sequence of Desulfurispirillum indicum S5.</title>
        <authorList>
            <consortium name="US DOE Joint Genome Institute"/>
            <person name="Lucas S."/>
            <person name="Copeland A."/>
            <person name="Lapidus A."/>
            <person name="Cheng J.-F."/>
            <person name="Goodwin L."/>
            <person name="Pitluck S."/>
            <person name="Chertkov O."/>
            <person name="Held B."/>
            <person name="Detter J.C."/>
            <person name="Han C."/>
            <person name="Tapia R."/>
            <person name="Land M."/>
            <person name="Hauser L."/>
            <person name="Kyrpides N."/>
            <person name="Ivanova N."/>
            <person name="Mikhailova N."/>
            <person name="Haggblom M."/>
            <person name="Rauschenbach I."/>
            <person name="Bini E."/>
            <person name="Woyke T."/>
        </authorList>
    </citation>
    <scope>NUCLEOTIDE SEQUENCE [LARGE SCALE GENOMIC DNA]</scope>
    <source>
        <strain evidence="13">ATCC BAA-1389 / DSM 22839 / S5</strain>
    </source>
</reference>
<dbReference type="CDD" id="cd00466">
    <property type="entry name" value="DHQase_II"/>
    <property type="match status" value="1"/>
</dbReference>
<gene>
    <name evidence="8" type="primary">aroQ</name>
    <name evidence="12" type="ordered locus">Selin_1836</name>
</gene>
<dbReference type="PROSITE" id="PS01029">
    <property type="entry name" value="DEHYDROQUINASE_II"/>
    <property type="match status" value="1"/>
</dbReference>
<dbReference type="eggNOG" id="COG0757">
    <property type="taxonomic scope" value="Bacteria"/>
</dbReference>
<dbReference type="Pfam" id="PF01220">
    <property type="entry name" value="DHquinase_II"/>
    <property type="match status" value="1"/>
</dbReference>
<dbReference type="NCBIfam" id="TIGR01088">
    <property type="entry name" value="aroQ"/>
    <property type="match status" value="1"/>
</dbReference>
<feature type="binding site" evidence="8 10">
    <location>
        <begin position="100"/>
        <end position="101"/>
    </location>
    <ligand>
        <name>substrate</name>
    </ligand>
</feature>
<name>E6W1L4_DESIS</name>
<keyword evidence="8" id="KW-0057">Aromatic amino acid biosynthesis</keyword>
<organism evidence="12 13">
    <name type="scientific">Desulfurispirillum indicum (strain ATCC BAA-1389 / DSM 22839 / S5)</name>
    <dbReference type="NCBI Taxonomy" id="653733"/>
    <lineage>
        <taxon>Bacteria</taxon>
        <taxon>Pseudomonadati</taxon>
        <taxon>Chrysiogenota</taxon>
        <taxon>Chrysiogenia</taxon>
        <taxon>Chrysiogenales</taxon>
        <taxon>Chrysiogenaceae</taxon>
        <taxon>Desulfurispirillum</taxon>
    </lineage>
</organism>
<feature type="binding site" evidence="8 10">
    <location>
        <position position="110"/>
    </location>
    <ligand>
        <name>substrate</name>
    </ligand>
</feature>
<dbReference type="Gene3D" id="3.40.50.9100">
    <property type="entry name" value="Dehydroquinase, class II"/>
    <property type="match status" value="1"/>
</dbReference>
<dbReference type="InterPro" id="IPR018509">
    <property type="entry name" value="DHquinase_II_CS"/>
</dbReference>
<dbReference type="InterPro" id="IPR001874">
    <property type="entry name" value="DHquinase_II"/>
</dbReference>
<dbReference type="GO" id="GO:0008652">
    <property type="term" value="P:amino acid biosynthetic process"/>
    <property type="evidence" value="ECO:0007669"/>
    <property type="project" value="UniProtKB-KW"/>
</dbReference>
<dbReference type="InParanoid" id="E6W1L4"/>
<evidence type="ECO:0000256" key="2">
    <source>
        <dbReference type="ARBA" id="ARBA00003924"/>
    </source>
</evidence>
<dbReference type="NCBIfam" id="NF003804">
    <property type="entry name" value="PRK05395.1-1"/>
    <property type="match status" value="1"/>
</dbReference>
<dbReference type="NCBIfam" id="NF003807">
    <property type="entry name" value="PRK05395.1-4"/>
    <property type="match status" value="1"/>
</dbReference>
<evidence type="ECO:0000256" key="7">
    <source>
        <dbReference type="ARBA" id="ARBA00023239"/>
    </source>
</evidence>
<comment type="pathway">
    <text evidence="3 8">Metabolic intermediate biosynthesis; chorismate biosynthesis; chorismate from D-erythrose 4-phosphate and phosphoenolpyruvate: step 3/7.</text>
</comment>
<keyword evidence="7 8" id="KW-0456">Lyase</keyword>